<sequence>MSGRIVTLNASKGGINRLRTKGGADPNTLYDLVNGYVDQDGVPRSRPGTKNKNTLPTGATKGLCAYDGKLIVFSHQPQTIAASTPVVECEVLKHPNTPDLPIKEIHFAGPFLGYLYVVPEFVNGDVFHYWLQRGTTWEPGKIYLPGSLVTPTAPNGIAYQLDSGTEQFQVWVRNVARALGDKVVPTTDNGYYYTVTDAFGPAPRSGATEPSWPTSPGATVFEDSDVANPTPIAGEQSGNQLPPDVTDRYGSSGGNSPWRNMNNQEAQ</sequence>
<protein>
    <submittedName>
        <fullName evidence="2">Uncharacterized protein</fullName>
    </submittedName>
</protein>
<dbReference type="Proteomes" id="UP000249614">
    <property type="component" value="Unassembled WGS sequence"/>
</dbReference>
<accession>A0A2W6HXB6</accession>
<feature type="region of interest" description="Disordered" evidence="1">
    <location>
        <begin position="203"/>
        <end position="267"/>
    </location>
</feature>
<feature type="compositionally biased region" description="Polar residues" evidence="1">
    <location>
        <begin position="254"/>
        <end position="267"/>
    </location>
</feature>
<evidence type="ECO:0000256" key="1">
    <source>
        <dbReference type="SAM" id="MobiDB-lite"/>
    </source>
</evidence>
<name>A0A2W6HXB6_STEMA</name>
<proteinExistence type="predicted"/>
<reference evidence="2 3" key="1">
    <citation type="submission" date="2016-05" db="EMBL/GenBank/DDBJ databases">
        <authorList>
            <person name="Lavstsen T."/>
            <person name="Jespersen J.S."/>
        </authorList>
    </citation>
    <scope>NUCLEOTIDE SEQUENCE [LARGE SCALE GENOMIC DNA]</scope>
    <source>
        <strain evidence="2 3">SM-5815</strain>
    </source>
</reference>
<dbReference type="RefSeq" id="WP_111113502.1">
    <property type="nucleotide sequence ID" value="NZ_LXXM01000217.1"/>
</dbReference>
<dbReference type="AlphaFoldDB" id="A0A2W6HXB6"/>
<organism evidence="2 3">
    <name type="scientific">Stenotrophomonas maltophilia</name>
    <name type="common">Pseudomonas maltophilia</name>
    <name type="synonym">Xanthomonas maltophilia</name>
    <dbReference type="NCBI Taxonomy" id="40324"/>
    <lineage>
        <taxon>Bacteria</taxon>
        <taxon>Pseudomonadati</taxon>
        <taxon>Pseudomonadota</taxon>
        <taxon>Gammaproteobacteria</taxon>
        <taxon>Lysobacterales</taxon>
        <taxon>Lysobacteraceae</taxon>
        <taxon>Stenotrophomonas</taxon>
        <taxon>Stenotrophomonas maltophilia group</taxon>
    </lineage>
</organism>
<gene>
    <name evidence="2" type="ORF">A7X83_15640</name>
</gene>
<dbReference type="EMBL" id="LXXM01000217">
    <property type="protein sequence ID" value="PZS88150.1"/>
    <property type="molecule type" value="Genomic_DNA"/>
</dbReference>
<comment type="caution">
    <text evidence="2">The sequence shown here is derived from an EMBL/GenBank/DDBJ whole genome shotgun (WGS) entry which is preliminary data.</text>
</comment>
<evidence type="ECO:0000313" key="3">
    <source>
        <dbReference type="Proteomes" id="UP000249614"/>
    </source>
</evidence>
<evidence type="ECO:0000313" key="2">
    <source>
        <dbReference type="EMBL" id="PZS88150.1"/>
    </source>
</evidence>